<feature type="transmembrane region" description="Helical" evidence="6">
    <location>
        <begin position="363"/>
        <end position="384"/>
    </location>
</feature>
<feature type="transmembrane region" description="Helical" evidence="6">
    <location>
        <begin position="180"/>
        <end position="199"/>
    </location>
</feature>
<feature type="transmembrane region" description="Helical" evidence="6">
    <location>
        <begin position="92"/>
        <end position="111"/>
    </location>
</feature>
<reference evidence="9" key="1">
    <citation type="submission" date="2017-06" db="EMBL/GenBank/DDBJ databases">
        <authorList>
            <person name="Furmanczyk E.M."/>
        </authorList>
    </citation>
    <scope>NUCLEOTIDE SEQUENCE [LARGE SCALE GENOMIC DNA]</scope>
    <source>
        <strain evidence="9">AP3_16</strain>
    </source>
</reference>
<feature type="transmembrane region" description="Helical" evidence="6">
    <location>
        <begin position="396"/>
        <end position="415"/>
    </location>
</feature>
<keyword evidence="9" id="KW-1185">Reference proteome</keyword>
<feature type="transmembrane region" description="Helical" evidence="6">
    <location>
        <begin position="271"/>
        <end position="293"/>
    </location>
</feature>
<keyword evidence="2" id="KW-0813">Transport</keyword>
<comment type="caution">
    <text evidence="8">The sequence shown here is derived from an EMBL/GenBank/DDBJ whole genome shotgun (WGS) entry which is preliminary data.</text>
</comment>
<feature type="transmembrane region" description="Helical" evidence="6">
    <location>
        <begin position="60"/>
        <end position="80"/>
    </location>
</feature>
<keyword evidence="4 6" id="KW-1133">Transmembrane helix</keyword>
<evidence type="ECO:0000259" key="7">
    <source>
        <dbReference type="PROSITE" id="PS50850"/>
    </source>
</evidence>
<dbReference type="InterPro" id="IPR036259">
    <property type="entry name" value="MFS_trans_sf"/>
</dbReference>
<evidence type="ECO:0000256" key="5">
    <source>
        <dbReference type="ARBA" id="ARBA00023136"/>
    </source>
</evidence>
<dbReference type="Proteomes" id="UP000238541">
    <property type="component" value="Unassembled WGS sequence"/>
</dbReference>
<feature type="transmembrane region" description="Helical" evidence="6">
    <location>
        <begin position="117"/>
        <end position="142"/>
    </location>
</feature>
<comment type="subcellular location">
    <subcellularLocation>
        <location evidence="1">Membrane</location>
        <topology evidence="1">Multi-pass membrane protein</topology>
    </subcellularLocation>
</comment>
<evidence type="ECO:0000313" key="8">
    <source>
        <dbReference type="EMBL" id="PPK37538.1"/>
    </source>
</evidence>
<protein>
    <submittedName>
        <fullName evidence="8">Multidrug DMT transporter permease</fullName>
    </submittedName>
</protein>
<dbReference type="PANTHER" id="PTHR23505">
    <property type="entry name" value="SPINSTER"/>
    <property type="match status" value="1"/>
</dbReference>
<evidence type="ECO:0000313" key="9">
    <source>
        <dbReference type="Proteomes" id="UP000238541"/>
    </source>
</evidence>
<dbReference type="Gene3D" id="1.20.1250.20">
    <property type="entry name" value="MFS general substrate transporter like domains"/>
    <property type="match status" value="2"/>
</dbReference>
<feature type="transmembrane region" description="Helical" evidence="6">
    <location>
        <begin position="236"/>
        <end position="256"/>
    </location>
</feature>
<keyword evidence="5 6" id="KW-0472">Membrane</keyword>
<name>A0A2S6FJB0_9PSED</name>
<dbReference type="InterPro" id="IPR044770">
    <property type="entry name" value="MFS_spinster-like"/>
</dbReference>
<accession>A0A2S6FJB0</accession>
<feature type="transmembrane region" description="Helical" evidence="6">
    <location>
        <begin position="154"/>
        <end position="174"/>
    </location>
</feature>
<evidence type="ECO:0000256" key="4">
    <source>
        <dbReference type="ARBA" id="ARBA00022989"/>
    </source>
</evidence>
<feature type="transmembrane region" description="Helical" evidence="6">
    <location>
        <begin position="22"/>
        <end position="40"/>
    </location>
</feature>
<dbReference type="SUPFAM" id="SSF103473">
    <property type="entry name" value="MFS general substrate transporter"/>
    <property type="match status" value="1"/>
</dbReference>
<organism evidence="8 9">
    <name type="scientific">Pseudomonas laurylsulfatiphila</name>
    <dbReference type="NCBI Taxonomy" id="2011015"/>
    <lineage>
        <taxon>Bacteria</taxon>
        <taxon>Pseudomonadati</taxon>
        <taxon>Pseudomonadota</taxon>
        <taxon>Gammaproteobacteria</taxon>
        <taxon>Pseudomonadales</taxon>
        <taxon>Pseudomonadaceae</taxon>
        <taxon>Pseudomonas</taxon>
    </lineage>
</organism>
<dbReference type="Pfam" id="PF07690">
    <property type="entry name" value="MFS_1"/>
    <property type="match status" value="1"/>
</dbReference>
<dbReference type="AlphaFoldDB" id="A0A2S6FJB0"/>
<dbReference type="InterPro" id="IPR020846">
    <property type="entry name" value="MFS_dom"/>
</dbReference>
<evidence type="ECO:0000256" key="3">
    <source>
        <dbReference type="ARBA" id="ARBA00022692"/>
    </source>
</evidence>
<evidence type="ECO:0000256" key="1">
    <source>
        <dbReference type="ARBA" id="ARBA00004141"/>
    </source>
</evidence>
<dbReference type="GO" id="GO:0022857">
    <property type="term" value="F:transmembrane transporter activity"/>
    <property type="evidence" value="ECO:0007669"/>
    <property type="project" value="InterPro"/>
</dbReference>
<dbReference type="RefSeq" id="WP_104449508.1">
    <property type="nucleotide sequence ID" value="NZ_NIRS01000004.1"/>
</dbReference>
<dbReference type="EMBL" id="NIRS01000004">
    <property type="protein sequence ID" value="PPK37538.1"/>
    <property type="molecule type" value="Genomic_DNA"/>
</dbReference>
<proteinExistence type="predicted"/>
<feature type="transmembrane region" description="Helical" evidence="6">
    <location>
        <begin position="329"/>
        <end position="351"/>
    </location>
</feature>
<evidence type="ECO:0000256" key="2">
    <source>
        <dbReference type="ARBA" id="ARBA00022448"/>
    </source>
</evidence>
<dbReference type="InterPro" id="IPR011701">
    <property type="entry name" value="MFS"/>
</dbReference>
<dbReference type="PROSITE" id="PS50850">
    <property type="entry name" value="MFS"/>
    <property type="match status" value="1"/>
</dbReference>
<dbReference type="GO" id="GO:0016020">
    <property type="term" value="C:membrane"/>
    <property type="evidence" value="ECO:0007669"/>
    <property type="project" value="UniProtKB-SubCell"/>
</dbReference>
<feature type="transmembrane region" description="Helical" evidence="6">
    <location>
        <begin position="305"/>
        <end position="323"/>
    </location>
</feature>
<keyword evidence="3 6" id="KW-0812">Transmembrane</keyword>
<dbReference type="PANTHER" id="PTHR23505:SF79">
    <property type="entry name" value="PROTEIN SPINSTER"/>
    <property type="match status" value="1"/>
</dbReference>
<gene>
    <name evidence="8" type="ORF">CD175_14740</name>
</gene>
<evidence type="ECO:0000256" key="6">
    <source>
        <dbReference type="SAM" id="Phobius"/>
    </source>
</evidence>
<sequence>MAFHHATVGDCADVAVSVPRRFAWVVFALTFGLLISDYMSRQVLNAVFPLLKAEWALSDAQLGMLSSIVSVMVGLLTIPLSLLADRWGRVKSLVLMAMFWSLATLGCAIAENFNQMFVARFLVGAGEAAYGSVGIAVVLSVFPKHMRASLSGAFMAGSMFGSVLGMALGGVIAAHLGWRVAFTSMALFGMCLAVVYLIVVRERRITAQRPCSSQGQAAAETIKRPLATLFASRSVICAYIGNGLQLFVVGSVLAWFPSYLNRYYHMNTDKAGMLSALIVLIGGGGMILCGMLSDRLCRKAPDRKITLAIAYCLISGLLLAVAFHLPPGALQLTLISMGMLVASGTCGPAGAMVANLTHPSVHATAFAVLALANNILGLAPGPLVTGMLADAVSLDHAFQIIPLMAVASALVFWYGKHHYHRDIGKLRSPGSAPAEGAAS</sequence>
<feature type="domain" description="Major facilitator superfamily (MFS) profile" evidence="7">
    <location>
        <begin position="25"/>
        <end position="420"/>
    </location>
</feature>